<sequence>MGVYIKSLFINHISGGVVHFGNAVRVGNIETSKSASAFEENGGTPAIENPTGEIELSINIPAADTALNQ</sequence>
<name>A0A7X2IVT7_9BACI</name>
<dbReference type="AlphaFoldDB" id="A0A7X2IVT7"/>
<comment type="caution">
    <text evidence="1">The sequence shown here is derived from an EMBL/GenBank/DDBJ whole genome shotgun (WGS) entry which is preliminary data.</text>
</comment>
<gene>
    <name evidence="1" type="ORF">GJU40_00795</name>
</gene>
<proteinExistence type="predicted"/>
<evidence type="ECO:0008006" key="3">
    <source>
        <dbReference type="Google" id="ProtNLM"/>
    </source>
</evidence>
<dbReference type="RefSeq" id="WP_154305828.1">
    <property type="nucleotide sequence ID" value="NZ_WKKI01000001.1"/>
</dbReference>
<reference evidence="1 2" key="1">
    <citation type="submission" date="2019-11" db="EMBL/GenBank/DDBJ databases">
        <title>Bacillus lacus genome.</title>
        <authorList>
            <person name="Allen C.J."/>
            <person name="Newman J.D."/>
        </authorList>
    </citation>
    <scope>NUCLEOTIDE SEQUENCE [LARGE SCALE GENOMIC DNA]</scope>
    <source>
        <strain evidence="1 2">KCTC 33946</strain>
    </source>
</reference>
<organism evidence="1 2">
    <name type="scientific">Metabacillus lacus</name>
    <dbReference type="NCBI Taxonomy" id="1983721"/>
    <lineage>
        <taxon>Bacteria</taxon>
        <taxon>Bacillati</taxon>
        <taxon>Bacillota</taxon>
        <taxon>Bacilli</taxon>
        <taxon>Bacillales</taxon>
        <taxon>Bacillaceae</taxon>
        <taxon>Metabacillus</taxon>
    </lineage>
</organism>
<protein>
    <recommendedName>
        <fullName evidence="3">Spore germination protein</fullName>
    </recommendedName>
</protein>
<dbReference type="Proteomes" id="UP000448867">
    <property type="component" value="Unassembled WGS sequence"/>
</dbReference>
<evidence type="ECO:0000313" key="1">
    <source>
        <dbReference type="EMBL" id="MRX70706.1"/>
    </source>
</evidence>
<dbReference type="EMBL" id="WKKI01000001">
    <property type="protein sequence ID" value="MRX70706.1"/>
    <property type="molecule type" value="Genomic_DNA"/>
</dbReference>
<evidence type="ECO:0000313" key="2">
    <source>
        <dbReference type="Proteomes" id="UP000448867"/>
    </source>
</evidence>
<accession>A0A7X2IVT7</accession>
<keyword evidence="2" id="KW-1185">Reference proteome</keyword>
<dbReference type="OrthoDB" id="2943889at2"/>